<dbReference type="InterPro" id="IPR037682">
    <property type="entry name" value="TonB_C"/>
</dbReference>
<keyword evidence="2" id="KW-0812">Transmembrane</keyword>
<gene>
    <name evidence="6" type="ORF">HKD24_01660</name>
</gene>
<organism evidence="6 7">
    <name type="scientific">Gluconobacter vitians</name>
    <dbReference type="NCBI Taxonomy" id="2728102"/>
    <lineage>
        <taxon>Bacteria</taxon>
        <taxon>Pseudomonadati</taxon>
        <taxon>Pseudomonadota</taxon>
        <taxon>Alphaproteobacteria</taxon>
        <taxon>Acetobacterales</taxon>
        <taxon>Acetobacteraceae</taxon>
        <taxon>Gluconobacter</taxon>
    </lineage>
</organism>
<comment type="caution">
    <text evidence="6">The sequence shown here is derived from an EMBL/GenBank/DDBJ whole genome shotgun (WGS) entry which is preliminary data.</text>
</comment>
<name>A0ABR9Y1V0_9PROT</name>
<keyword evidence="7" id="KW-1185">Reference proteome</keyword>
<evidence type="ECO:0000256" key="1">
    <source>
        <dbReference type="ARBA" id="ARBA00004167"/>
    </source>
</evidence>
<reference evidence="7" key="1">
    <citation type="submission" date="2020-04" db="EMBL/GenBank/DDBJ databases">
        <title>Description of novel Gluconacetobacter.</title>
        <authorList>
            <person name="Sombolestani A."/>
        </authorList>
    </citation>
    <scope>NUCLEOTIDE SEQUENCE [LARGE SCALE GENOMIC DNA]</scope>
    <source>
        <strain evidence="7">LMG 31484</strain>
    </source>
</reference>
<dbReference type="Proteomes" id="UP000623107">
    <property type="component" value="Unassembled WGS sequence"/>
</dbReference>
<dbReference type="Gene3D" id="3.30.1150.10">
    <property type="match status" value="1"/>
</dbReference>
<sequence length="106" mass="11676">MAAVLVAPGVALGQEIKSDKPQITNKGPVYPKKLIEKNATDQVHLMFDIDKTGHTANCQVTSSTNPEFNESALEHCRQQRYAPATINGVPTVNHHHRTIVNYSLDN</sequence>
<feature type="domain" description="TonB C-terminal" evidence="5">
    <location>
        <begin position="15"/>
        <end position="106"/>
    </location>
</feature>
<dbReference type="Pfam" id="PF03544">
    <property type="entry name" value="TonB_C"/>
    <property type="match status" value="1"/>
</dbReference>
<keyword evidence="4" id="KW-0472">Membrane</keyword>
<dbReference type="NCBIfam" id="TIGR01352">
    <property type="entry name" value="tonB_Cterm"/>
    <property type="match status" value="1"/>
</dbReference>
<dbReference type="SUPFAM" id="SSF74653">
    <property type="entry name" value="TolA/TonB C-terminal domain"/>
    <property type="match status" value="1"/>
</dbReference>
<evidence type="ECO:0000313" key="6">
    <source>
        <dbReference type="EMBL" id="MBF0857925.1"/>
    </source>
</evidence>
<evidence type="ECO:0000256" key="4">
    <source>
        <dbReference type="ARBA" id="ARBA00023136"/>
    </source>
</evidence>
<proteinExistence type="predicted"/>
<protein>
    <submittedName>
        <fullName evidence="6">TonB family protein</fullName>
    </submittedName>
</protein>
<evidence type="ECO:0000256" key="3">
    <source>
        <dbReference type="ARBA" id="ARBA00022989"/>
    </source>
</evidence>
<dbReference type="PROSITE" id="PS52015">
    <property type="entry name" value="TONB_CTD"/>
    <property type="match status" value="1"/>
</dbReference>
<evidence type="ECO:0000313" key="7">
    <source>
        <dbReference type="Proteomes" id="UP000623107"/>
    </source>
</evidence>
<evidence type="ECO:0000256" key="2">
    <source>
        <dbReference type="ARBA" id="ARBA00022692"/>
    </source>
</evidence>
<dbReference type="EMBL" id="JABCQG010000002">
    <property type="protein sequence ID" value="MBF0857925.1"/>
    <property type="molecule type" value="Genomic_DNA"/>
</dbReference>
<accession>A0ABR9Y1V0</accession>
<dbReference type="InterPro" id="IPR006260">
    <property type="entry name" value="TonB/TolA_C"/>
</dbReference>
<keyword evidence="3" id="KW-1133">Transmembrane helix</keyword>
<comment type="subcellular location">
    <subcellularLocation>
        <location evidence="1">Membrane</location>
        <topology evidence="1">Single-pass membrane protein</topology>
    </subcellularLocation>
</comment>
<reference evidence="6 7" key="2">
    <citation type="submission" date="2020-11" db="EMBL/GenBank/DDBJ databases">
        <title>Description of novel Gluconobacter species.</title>
        <authorList>
            <person name="Cleenwerck I."/>
            <person name="Cnockaert M."/>
            <person name="Borremans W."/>
            <person name="Wieme A.D."/>
            <person name="De Vuyst L."/>
            <person name="Vandamme P."/>
        </authorList>
    </citation>
    <scope>NUCLEOTIDE SEQUENCE [LARGE SCALE GENOMIC DNA]</scope>
    <source>
        <strain evidence="6 7">LMG 31484</strain>
    </source>
</reference>
<evidence type="ECO:0000259" key="5">
    <source>
        <dbReference type="PROSITE" id="PS52015"/>
    </source>
</evidence>